<evidence type="ECO:0000259" key="1">
    <source>
        <dbReference type="Pfam" id="PF04734"/>
    </source>
</evidence>
<accession>A0ABV1FKU4</accession>
<keyword evidence="3" id="KW-1185">Reference proteome</keyword>
<comment type="caution">
    <text evidence="2">The sequence shown here is derived from an EMBL/GenBank/DDBJ whole genome shotgun (WGS) entry which is preliminary data.</text>
</comment>
<dbReference type="Pfam" id="PF04734">
    <property type="entry name" value="Ceramidase_alk"/>
    <property type="match status" value="1"/>
</dbReference>
<name>A0ABV1FKU4_9FIRM</name>
<dbReference type="EMBL" id="JBBMFE010000017">
    <property type="protein sequence ID" value="MEQ2473691.1"/>
    <property type="molecule type" value="Genomic_DNA"/>
</dbReference>
<dbReference type="InterPro" id="IPR031329">
    <property type="entry name" value="NEUT/ALK_ceramidase_N"/>
</dbReference>
<sequence length="412" mass="45613">MRAATCRKEITPTGKFFPCQLMGHAIRTDAAVGIMDPLWATSILLEIGETKLVWVTVELIGLDRDYTEKLQKTIAEKYGMQKDNIVICFVHTHSAPEYQEVALFGGPGAVPGYMDFVAEQILASVDGCFAAKLREVEAYGRTVQIEGCYGNRNGKDKPCDKAFTSISFRDGDEVVAGVGSFACHSTVLGPDNLLVSSDLAGYVARALEKEWGVYPVIMIGAAGDVSNRLYRQGNDLKELNRVGSEMMSQVISAPETKLQIAEPKVHTFHFEETYYPEKAKKQAQYDEIAQKIEAAKTFDEKKVYSSALAIAKNGLECKPFHLDLNSVYLEMVDLKILTVPAELFSRFGVQLKEAMNCVCPICWCYSNYNVSYLGNKEDYGASFETAASDIPIGTTEKIVEELKTFIQKVGEK</sequence>
<gene>
    <name evidence="2" type="ORF">WMO29_14520</name>
</gene>
<reference evidence="2 3" key="1">
    <citation type="submission" date="2024-03" db="EMBL/GenBank/DDBJ databases">
        <title>Human intestinal bacterial collection.</title>
        <authorList>
            <person name="Pauvert C."/>
            <person name="Hitch T.C.A."/>
            <person name="Clavel T."/>
        </authorList>
    </citation>
    <scope>NUCLEOTIDE SEQUENCE [LARGE SCALE GENOMIC DNA]</scope>
    <source>
        <strain evidence="2 3">CLA-AA-H132</strain>
    </source>
</reference>
<dbReference type="RefSeq" id="WP_349165273.1">
    <property type="nucleotide sequence ID" value="NZ_JBBMFE010000017.1"/>
</dbReference>
<evidence type="ECO:0000313" key="2">
    <source>
        <dbReference type="EMBL" id="MEQ2473691.1"/>
    </source>
</evidence>
<feature type="domain" description="Neutral/alkaline non-lysosomal ceramidase N-terminal" evidence="1">
    <location>
        <begin position="13"/>
        <end position="210"/>
    </location>
</feature>
<evidence type="ECO:0000313" key="3">
    <source>
        <dbReference type="Proteomes" id="UP001438008"/>
    </source>
</evidence>
<proteinExistence type="predicted"/>
<dbReference type="Proteomes" id="UP001438008">
    <property type="component" value="Unassembled WGS sequence"/>
</dbReference>
<organism evidence="2 3">
    <name type="scientific">Laedolimicola intestinihominis</name>
    <dbReference type="NCBI Taxonomy" id="3133166"/>
    <lineage>
        <taxon>Bacteria</taxon>
        <taxon>Bacillati</taxon>
        <taxon>Bacillota</taxon>
        <taxon>Clostridia</taxon>
        <taxon>Lachnospirales</taxon>
        <taxon>Lachnospiraceae</taxon>
        <taxon>Laedolimicola</taxon>
    </lineage>
</organism>
<protein>
    <submittedName>
        <fullName evidence="2">Neutral/alkaline non-lysosomal ceramidase N-terminal domain-containing protein</fullName>
    </submittedName>
</protein>